<keyword evidence="1" id="KW-0812">Transmembrane</keyword>
<dbReference type="EMBL" id="CVRL01000025">
    <property type="protein sequence ID" value="CRL11211.1"/>
    <property type="molecule type" value="Genomic_DNA"/>
</dbReference>
<sequence length="124" mass="13184">MSYKRFDERLTQMQWQPQAGPSPQIVDSVIAERHPITIRGVEFTLAGAILGISIGVGLKGIYTPGAPWGPESGLTGLLVGGAAIGGAALSLVAAVVAMLRHREMPRLMQFASMNLLMIVMLLLS</sequence>
<proteinExistence type="predicted"/>
<gene>
    <name evidence="2" type="ORF">NIT7321_02064</name>
</gene>
<evidence type="ECO:0000313" key="3">
    <source>
        <dbReference type="Proteomes" id="UP000043764"/>
    </source>
</evidence>
<reference evidence="3" key="1">
    <citation type="submission" date="2015-05" db="EMBL/GenBank/DDBJ databases">
        <authorList>
            <person name="Rodrigo-Torres Lidia"/>
            <person name="Arahal R.David."/>
        </authorList>
    </citation>
    <scope>NUCLEOTIDE SEQUENCE [LARGE SCALE GENOMIC DNA]</scope>
    <source>
        <strain evidence="3">CECT 7321</strain>
    </source>
</reference>
<dbReference type="RefSeq" id="WP_050673404.1">
    <property type="nucleotide sequence ID" value="NZ_CVRL01000025.1"/>
</dbReference>
<keyword evidence="1" id="KW-1133">Transmembrane helix</keyword>
<feature type="transmembrane region" description="Helical" evidence="1">
    <location>
        <begin position="74"/>
        <end position="99"/>
    </location>
</feature>
<evidence type="ECO:0000256" key="1">
    <source>
        <dbReference type="SAM" id="Phobius"/>
    </source>
</evidence>
<keyword evidence="1" id="KW-0472">Membrane</keyword>
<accession>A0A0H5D251</accession>
<feature type="transmembrane region" description="Helical" evidence="1">
    <location>
        <begin position="43"/>
        <end position="62"/>
    </location>
</feature>
<dbReference type="Proteomes" id="UP000043764">
    <property type="component" value="Unassembled WGS sequence"/>
</dbReference>
<evidence type="ECO:0000313" key="2">
    <source>
        <dbReference type="EMBL" id="CRL11211.1"/>
    </source>
</evidence>
<protein>
    <submittedName>
        <fullName evidence="2">Uncharacterized protein</fullName>
    </submittedName>
</protein>
<dbReference type="AlphaFoldDB" id="A0A0H5D251"/>
<keyword evidence="3" id="KW-1185">Reference proteome</keyword>
<name>A0A0H5D251_9RHOB</name>
<organism evidence="2 3">
    <name type="scientific">Phaeobacter italicus</name>
    <dbReference type="NCBI Taxonomy" id="481446"/>
    <lineage>
        <taxon>Bacteria</taxon>
        <taxon>Pseudomonadati</taxon>
        <taxon>Pseudomonadota</taxon>
        <taxon>Alphaproteobacteria</taxon>
        <taxon>Rhodobacterales</taxon>
        <taxon>Roseobacteraceae</taxon>
        <taxon>Phaeobacter</taxon>
    </lineage>
</organism>